<feature type="transmembrane region" description="Helical" evidence="9">
    <location>
        <begin position="274"/>
        <end position="296"/>
    </location>
</feature>
<feature type="transmembrane region" description="Helical" evidence="9">
    <location>
        <begin position="242"/>
        <end position="262"/>
    </location>
</feature>
<feature type="transmembrane region" description="Helical" evidence="9">
    <location>
        <begin position="189"/>
        <end position="212"/>
    </location>
</feature>
<feature type="transmembrane region" description="Helical" evidence="9">
    <location>
        <begin position="45"/>
        <end position="66"/>
    </location>
</feature>
<comment type="pathway">
    <text evidence="2">Glycolipid biosynthesis; glycosylphosphatidylinositol-anchor biosynthesis.</text>
</comment>
<feature type="compositionally biased region" description="Low complexity" evidence="8">
    <location>
        <begin position="11"/>
        <end position="29"/>
    </location>
</feature>
<keyword evidence="4 9" id="KW-0812">Transmembrane</keyword>
<protein>
    <submittedName>
        <fullName evidence="10">Glycosylphosphatidylinositol (GPI) anchor assembly protein</fullName>
    </submittedName>
</protein>
<dbReference type="Proteomes" id="UP001465976">
    <property type="component" value="Unassembled WGS sequence"/>
</dbReference>
<evidence type="ECO:0000256" key="4">
    <source>
        <dbReference type="ARBA" id="ARBA00022692"/>
    </source>
</evidence>
<organism evidence="10 11">
    <name type="scientific">Marasmius crinis-equi</name>
    <dbReference type="NCBI Taxonomy" id="585013"/>
    <lineage>
        <taxon>Eukaryota</taxon>
        <taxon>Fungi</taxon>
        <taxon>Dikarya</taxon>
        <taxon>Basidiomycota</taxon>
        <taxon>Agaricomycotina</taxon>
        <taxon>Agaricomycetes</taxon>
        <taxon>Agaricomycetidae</taxon>
        <taxon>Agaricales</taxon>
        <taxon>Marasmiineae</taxon>
        <taxon>Marasmiaceae</taxon>
        <taxon>Marasmius</taxon>
    </lineage>
</organism>
<evidence type="ECO:0000256" key="7">
    <source>
        <dbReference type="ARBA" id="ARBA00023136"/>
    </source>
</evidence>
<feature type="transmembrane region" description="Helical" evidence="9">
    <location>
        <begin position="156"/>
        <end position="177"/>
    </location>
</feature>
<feature type="region of interest" description="Disordered" evidence="8">
    <location>
        <begin position="1"/>
        <end position="32"/>
    </location>
</feature>
<keyword evidence="3" id="KW-0337">GPI-anchor biosynthesis</keyword>
<dbReference type="InterPro" id="IPR009580">
    <property type="entry name" value="GPI_biosynthesis_protein_Pig-F"/>
</dbReference>
<feature type="compositionally biased region" description="Basic residues" evidence="8">
    <location>
        <begin position="1"/>
        <end position="10"/>
    </location>
</feature>
<evidence type="ECO:0000256" key="6">
    <source>
        <dbReference type="ARBA" id="ARBA00022989"/>
    </source>
</evidence>
<proteinExistence type="predicted"/>
<dbReference type="Pfam" id="PF06699">
    <property type="entry name" value="PIG-F"/>
    <property type="match status" value="1"/>
</dbReference>
<comment type="subcellular location">
    <subcellularLocation>
        <location evidence="1">Endoplasmic reticulum membrane</location>
        <topology evidence="1">Multi-pass membrane protein</topology>
    </subcellularLocation>
</comment>
<name>A0ABR3FKF5_9AGAR</name>
<evidence type="ECO:0000313" key="11">
    <source>
        <dbReference type="Proteomes" id="UP001465976"/>
    </source>
</evidence>
<keyword evidence="5" id="KW-0256">Endoplasmic reticulum</keyword>
<evidence type="ECO:0000256" key="9">
    <source>
        <dbReference type="SAM" id="Phobius"/>
    </source>
</evidence>
<evidence type="ECO:0000313" key="10">
    <source>
        <dbReference type="EMBL" id="KAL0575797.1"/>
    </source>
</evidence>
<evidence type="ECO:0000256" key="2">
    <source>
        <dbReference type="ARBA" id="ARBA00004687"/>
    </source>
</evidence>
<gene>
    <name evidence="10" type="primary">GPI11</name>
    <name evidence="10" type="ORF">V5O48_006175</name>
</gene>
<reference evidence="10 11" key="1">
    <citation type="submission" date="2024-02" db="EMBL/GenBank/DDBJ databases">
        <title>A draft genome for the cacao thread blight pathogen Marasmius crinis-equi.</title>
        <authorList>
            <person name="Cohen S.P."/>
            <person name="Baruah I.K."/>
            <person name="Amoako-Attah I."/>
            <person name="Bukari Y."/>
            <person name="Meinhardt L.W."/>
            <person name="Bailey B.A."/>
        </authorList>
    </citation>
    <scope>NUCLEOTIDE SEQUENCE [LARGE SCALE GENOMIC DNA]</scope>
    <source>
        <strain evidence="10 11">GH-76</strain>
    </source>
</reference>
<evidence type="ECO:0000256" key="1">
    <source>
        <dbReference type="ARBA" id="ARBA00004477"/>
    </source>
</evidence>
<accession>A0ABR3FKF5</accession>
<sequence>MSTAAKRKPTKNPSKSSKPKSPAEKSTASLTEAPSSFGDANFFPFGRYTGVVGVHTSLLAFTALFLPRSTFLLELTRPERDETKLTSRDRPQHPFLEALTLNPALTSATICAGVILLQIWWSGFVRGWWFEYSLKGTEDDMRLERRKLEKDKLMQLARALLFTVAGSVPVHILLVLLGAPLTSHVPQTFFLALTLSTLMFFTPAFVFGLPSLSSKTESLLIRLTWVRLFSEFSIRTPVERAMAYPAFGAALGCWIGAIPIALDWDRPWQAWPLTSLFGAVVGYILSSMAALTISAIKSLADEHLRTTKAD</sequence>
<evidence type="ECO:0000256" key="3">
    <source>
        <dbReference type="ARBA" id="ARBA00022502"/>
    </source>
</evidence>
<comment type="caution">
    <text evidence="10">The sequence shown here is derived from an EMBL/GenBank/DDBJ whole genome shotgun (WGS) entry which is preliminary data.</text>
</comment>
<feature type="transmembrane region" description="Helical" evidence="9">
    <location>
        <begin position="104"/>
        <end position="125"/>
    </location>
</feature>
<dbReference type="EMBL" id="JBAHYK010000273">
    <property type="protein sequence ID" value="KAL0575797.1"/>
    <property type="molecule type" value="Genomic_DNA"/>
</dbReference>
<keyword evidence="7 9" id="KW-0472">Membrane</keyword>
<evidence type="ECO:0000256" key="8">
    <source>
        <dbReference type="SAM" id="MobiDB-lite"/>
    </source>
</evidence>
<evidence type="ECO:0000256" key="5">
    <source>
        <dbReference type="ARBA" id="ARBA00022824"/>
    </source>
</evidence>
<keyword evidence="6 9" id="KW-1133">Transmembrane helix</keyword>
<keyword evidence="11" id="KW-1185">Reference proteome</keyword>